<dbReference type="GO" id="GO:0005737">
    <property type="term" value="C:cytoplasm"/>
    <property type="evidence" value="ECO:0007669"/>
    <property type="project" value="TreeGrafter"/>
</dbReference>
<dbReference type="GO" id="GO:0015035">
    <property type="term" value="F:protein-disulfide reductase activity"/>
    <property type="evidence" value="ECO:0007669"/>
    <property type="project" value="TreeGrafter"/>
</dbReference>
<dbReference type="PROSITE" id="PS51352">
    <property type="entry name" value="THIOREDOXIN_2"/>
    <property type="match status" value="1"/>
</dbReference>
<dbReference type="PANTHER" id="PTHR45663">
    <property type="entry name" value="GEO12009P1"/>
    <property type="match status" value="1"/>
</dbReference>
<dbReference type="Pfam" id="PF00085">
    <property type="entry name" value="Thioredoxin"/>
    <property type="match status" value="1"/>
</dbReference>
<keyword evidence="6" id="KW-1185">Reference proteome</keyword>
<evidence type="ECO:0000313" key="6">
    <source>
        <dbReference type="Proteomes" id="UP000070617"/>
    </source>
</evidence>
<dbReference type="PANTHER" id="PTHR45663:SF11">
    <property type="entry name" value="GEO12009P1"/>
    <property type="match status" value="1"/>
</dbReference>
<evidence type="ECO:0000259" key="4">
    <source>
        <dbReference type="PROSITE" id="PS51352"/>
    </source>
</evidence>
<dbReference type="PATRIC" id="fig|134605.3.peg.545"/>
<dbReference type="STRING" id="134605.HMPREF3206_00542"/>
<evidence type="ECO:0000256" key="3">
    <source>
        <dbReference type="ARBA" id="ARBA00023157"/>
    </source>
</evidence>
<keyword evidence="2" id="KW-0249">Electron transport</keyword>
<dbReference type="CDD" id="cd02947">
    <property type="entry name" value="TRX_family"/>
    <property type="match status" value="1"/>
</dbReference>
<dbReference type="AlphaFoldDB" id="A0A133NHU9"/>
<dbReference type="InterPro" id="IPR036249">
    <property type="entry name" value="Thioredoxin-like_sf"/>
</dbReference>
<gene>
    <name evidence="5" type="ORF">HMPREF3206_00542</name>
</gene>
<reference evidence="6" key="1">
    <citation type="submission" date="2016-01" db="EMBL/GenBank/DDBJ databases">
        <authorList>
            <person name="Mitreva M."/>
            <person name="Pepin K.H."/>
            <person name="Mihindukulasuriya K.A."/>
            <person name="Fulton R."/>
            <person name="Fronick C."/>
            <person name="O'Laughlin M."/>
            <person name="Miner T."/>
            <person name="Herter B."/>
            <person name="Rosa B.A."/>
            <person name="Cordes M."/>
            <person name="Tomlinson C."/>
            <person name="Wollam A."/>
            <person name="Palsikar V.B."/>
            <person name="Mardis E.R."/>
            <person name="Wilson R.K."/>
        </authorList>
    </citation>
    <scope>NUCLEOTIDE SEQUENCE [LARGE SCALE GENOMIC DNA]</scope>
    <source>
        <strain evidence="6">CMW8396</strain>
    </source>
</reference>
<comment type="caution">
    <text evidence="5">The sequence shown here is derived from an EMBL/GenBank/DDBJ whole genome shotgun (WGS) entry which is preliminary data.</text>
</comment>
<dbReference type="SUPFAM" id="SSF52833">
    <property type="entry name" value="Thioredoxin-like"/>
    <property type="match status" value="1"/>
</dbReference>
<evidence type="ECO:0000256" key="2">
    <source>
        <dbReference type="ARBA" id="ARBA00022982"/>
    </source>
</evidence>
<name>A0A133NHU9_9FUSO</name>
<evidence type="ECO:0000256" key="1">
    <source>
        <dbReference type="ARBA" id="ARBA00022448"/>
    </source>
</evidence>
<proteinExistence type="predicted"/>
<dbReference type="Gene3D" id="3.40.30.10">
    <property type="entry name" value="Glutaredoxin"/>
    <property type="match status" value="1"/>
</dbReference>
<dbReference type="InterPro" id="IPR013766">
    <property type="entry name" value="Thioredoxin_domain"/>
</dbReference>
<evidence type="ECO:0000313" key="5">
    <source>
        <dbReference type="EMBL" id="KXA15865.1"/>
    </source>
</evidence>
<dbReference type="Proteomes" id="UP000070617">
    <property type="component" value="Unassembled WGS sequence"/>
</dbReference>
<keyword evidence="3" id="KW-1015">Disulfide bond</keyword>
<feature type="domain" description="Thioredoxin" evidence="4">
    <location>
        <begin position="8"/>
        <end position="119"/>
    </location>
</feature>
<keyword evidence="1" id="KW-0813">Transport</keyword>
<protein>
    <submittedName>
        <fullName evidence="5">Putative thioredoxin</fullName>
    </submittedName>
</protein>
<accession>A0A133NHU9</accession>
<dbReference type="InterPro" id="IPR017937">
    <property type="entry name" value="Thioredoxin_CS"/>
</dbReference>
<organism evidence="5 6">
    <name type="scientific">Fusobacterium equinum</name>
    <dbReference type="NCBI Taxonomy" id="134605"/>
    <lineage>
        <taxon>Bacteria</taxon>
        <taxon>Fusobacteriati</taxon>
        <taxon>Fusobacteriota</taxon>
        <taxon>Fusobacteriia</taxon>
        <taxon>Fusobacteriales</taxon>
        <taxon>Fusobacteriaceae</taxon>
        <taxon>Fusobacterium</taxon>
    </lineage>
</organism>
<sequence length="119" mass="13922">MYNKEEKYKGGRALSGVIHLNESSFSEDLLQNHEKVLINFWAEWCGPCKFVNHILEELAQEENLIICLVNVDKNPKLMQKFQIETIPNVLLYSHGKLIEQVKKLDKLIMKEEIRKKILA</sequence>
<dbReference type="PROSITE" id="PS00194">
    <property type="entry name" value="THIOREDOXIN_1"/>
    <property type="match status" value="1"/>
</dbReference>
<dbReference type="EMBL" id="LRPX01000022">
    <property type="protein sequence ID" value="KXA15865.1"/>
    <property type="molecule type" value="Genomic_DNA"/>
</dbReference>